<evidence type="ECO:0000313" key="1">
    <source>
        <dbReference type="EMBL" id="KUK81942.1"/>
    </source>
</evidence>
<gene>
    <name evidence="1" type="ORF">XD94_0257</name>
</gene>
<comment type="caution">
    <text evidence="1">The sequence shown here is derived from an EMBL/GenBank/DDBJ whole genome shotgun (WGS) entry which is preliminary data.</text>
</comment>
<dbReference type="PATRIC" id="fig|1184387.3.peg.561"/>
<dbReference type="AlphaFoldDB" id="A0A117M397"/>
<dbReference type="Gene3D" id="2.60.320.10">
    <property type="entry name" value="N-utilization substance G protein NusG, insert domain"/>
    <property type="match status" value="1"/>
</dbReference>
<dbReference type="InterPro" id="IPR038690">
    <property type="entry name" value="NusG_2_sf"/>
</dbReference>
<reference evidence="2" key="1">
    <citation type="journal article" date="2015" name="MBio">
        <title>Genome-Resolved Metagenomic Analysis Reveals Roles for Candidate Phyla and Other Microbial Community Members in Biogeochemical Transformations in Oil Reservoirs.</title>
        <authorList>
            <person name="Hu P."/>
            <person name="Tom L."/>
            <person name="Singh A."/>
            <person name="Thomas B.C."/>
            <person name="Baker B.J."/>
            <person name="Piceno Y.M."/>
            <person name="Andersen G.L."/>
            <person name="Banfield J.F."/>
        </authorList>
    </citation>
    <scope>NUCLEOTIDE SEQUENCE [LARGE SCALE GENOMIC DNA]</scope>
</reference>
<dbReference type="EMBL" id="LGGP01000024">
    <property type="protein sequence ID" value="KUK81942.1"/>
    <property type="molecule type" value="Genomic_DNA"/>
</dbReference>
<protein>
    <submittedName>
        <fullName evidence="1">Uncharacterized protein</fullName>
    </submittedName>
</protein>
<dbReference type="Pfam" id="PF07009">
    <property type="entry name" value="NusG_II"/>
    <property type="match status" value="1"/>
</dbReference>
<evidence type="ECO:0000313" key="2">
    <source>
        <dbReference type="Proteomes" id="UP000054092"/>
    </source>
</evidence>
<proteinExistence type="predicted"/>
<sequence length="116" mass="12776">MKLFTKYDFALVVSLLAVIVILLFPRGTSSHVAEIYFDGNLIRTMNLKEDQQVYLDVGMLVKVEGGRISVVDSDCPEKLCVSQGAIDKPNIPIVCVPNKIIIRIPSGISDIDVITQ</sequence>
<accession>A0A117M397</accession>
<organism evidence="1 2">
    <name type="scientific">Mesotoga prima</name>
    <dbReference type="NCBI Taxonomy" id="1184387"/>
    <lineage>
        <taxon>Bacteria</taxon>
        <taxon>Thermotogati</taxon>
        <taxon>Thermotogota</taxon>
        <taxon>Thermotogae</taxon>
        <taxon>Kosmotogales</taxon>
        <taxon>Kosmotogaceae</taxon>
        <taxon>Mesotoga</taxon>
    </lineage>
</organism>
<dbReference type="Proteomes" id="UP000054092">
    <property type="component" value="Unassembled WGS sequence"/>
</dbReference>
<name>A0A117M397_9BACT</name>